<dbReference type="KEGG" id="scyp:JYB88_05155"/>
<dbReference type="Proteomes" id="UP000663281">
    <property type="component" value="Chromosome"/>
</dbReference>
<reference evidence="1 2" key="1">
    <citation type="submission" date="2021-03" db="EMBL/GenBank/DDBJ databases">
        <title>Novel species identification of genus Shewanella.</title>
        <authorList>
            <person name="Liu G."/>
            <person name="Zhang Q."/>
        </authorList>
    </citation>
    <scope>NUCLEOTIDE SEQUENCE [LARGE SCALE GENOMIC DNA]</scope>
    <source>
        <strain evidence="1 2">FJAT-53726</strain>
    </source>
</reference>
<name>A0A974XPH1_9GAMM</name>
<sequence length="99" mass="10551">MESQTIKSTVAAVQNGVARADGKLSLTVSDLSFVPYNTQLGLGPYSIPRGEITKVEKCLGKGGGIMPVTRDALRITLDGGKQFEFILANPEDWLALLTA</sequence>
<evidence type="ECO:0008006" key="3">
    <source>
        <dbReference type="Google" id="ProtNLM"/>
    </source>
</evidence>
<keyword evidence="2" id="KW-1185">Reference proteome</keyword>
<dbReference type="AlphaFoldDB" id="A0A974XPH1"/>
<proteinExistence type="predicted"/>
<accession>A0A974XPH1</accession>
<gene>
    <name evidence="1" type="ORF">JYB88_05155</name>
</gene>
<protein>
    <recommendedName>
        <fullName evidence="3">GRAM domain-containing protein</fullName>
    </recommendedName>
</protein>
<evidence type="ECO:0000313" key="1">
    <source>
        <dbReference type="EMBL" id="QSX31033.1"/>
    </source>
</evidence>
<dbReference type="EMBL" id="CP071504">
    <property type="protein sequence ID" value="QSX31033.1"/>
    <property type="molecule type" value="Genomic_DNA"/>
</dbReference>
<organism evidence="1 2">
    <name type="scientific">Shewanella cyperi</name>
    <dbReference type="NCBI Taxonomy" id="2814292"/>
    <lineage>
        <taxon>Bacteria</taxon>
        <taxon>Pseudomonadati</taxon>
        <taxon>Pseudomonadota</taxon>
        <taxon>Gammaproteobacteria</taxon>
        <taxon>Alteromonadales</taxon>
        <taxon>Shewanellaceae</taxon>
        <taxon>Shewanella</taxon>
    </lineage>
</organism>
<dbReference type="RefSeq" id="WP_207322373.1">
    <property type="nucleotide sequence ID" value="NZ_CP071501.1"/>
</dbReference>
<evidence type="ECO:0000313" key="2">
    <source>
        <dbReference type="Proteomes" id="UP000663281"/>
    </source>
</evidence>